<evidence type="ECO:0000313" key="1">
    <source>
        <dbReference type="EMBL" id="CAG8844754.1"/>
    </source>
</evidence>
<organism evidence="1 2">
    <name type="scientific">Racocetra persica</name>
    <dbReference type="NCBI Taxonomy" id="160502"/>
    <lineage>
        <taxon>Eukaryota</taxon>
        <taxon>Fungi</taxon>
        <taxon>Fungi incertae sedis</taxon>
        <taxon>Mucoromycota</taxon>
        <taxon>Glomeromycotina</taxon>
        <taxon>Glomeromycetes</taxon>
        <taxon>Diversisporales</taxon>
        <taxon>Gigasporaceae</taxon>
        <taxon>Racocetra</taxon>
    </lineage>
</organism>
<feature type="non-terminal residue" evidence="1">
    <location>
        <position position="1"/>
    </location>
</feature>
<keyword evidence="2" id="KW-1185">Reference proteome</keyword>
<name>A0ACA9SNA8_9GLOM</name>
<reference evidence="1" key="1">
    <citation type="submission" date="2021-06" db="EMBL/GenBank/DDBJ databases">
        <authorList>
            <person name="Kallberg Y."/>
            <person name="Tangrot J."/>
            <person name="Rosling A."/>
        </authorList>
    </citation>
    <scope>NUCLEOTIDE SEQUENCE</scope>
    <source>
        <strain evidence="1">MA461A</strain>
    </source>
</reference>
<comment type="caution">
    <text evidence="1">The sequence shown here is derived from an EMBL/GenBank/DDBJ whole genome shotgun (WGS) entry which is preliminary data.</text>
</comment>
<protein>
    <submittedName>
        <fullName evidence="1">11768_t:CDS:1</fullName>
    </submittedName>
</protein>
<dbReference type="EMBL" id="CAJVQC010143928">
    <property type="protein sequence ID" value="CAG8844754.1"/>
    <property type="molecule type" value="Genomic_DNA"/>
</dbReference>
<accession>A0ACA9SNA8</accession>
<feature type="non-terminal residue" evidence="1">
    <location>
        <position position="99"/>
    </location>
</feature>
<proteinExistence type="predicted"/>
<sequence>IVRLLNSYGKKSALRNGLLKSDNFPELLTFFTENLDHFPQMIHNSLIQTIAIITSGAADDDIKQSYFQMITGAIERPDFSQIYQQADIISEVQNALEVG</sequence>
<gene>
    <name evidence="1" type="ORF">RPERSI_LOCUS33340</name>
</gene>
<dbReference type="Proteomes" id="UP000789920">
    <property type="component" value="Unassembled WGS sequence"/>
</dbReference>
<evidence type="ECO:0000313" key="2">
    <source>
        <dbReference type="Proteomes" id="UP000789920"/>
    </source>
</evidence>